<dbReference type="SUPFAM" id="SSF47598">
    <property type="entry name" value="Ribbon-helix-helix"/>
    <property type="match status" value="1"/>
</dbReference>
<dbReference type="InterPro" id="IPR010985">
    <property type="entry name" value="Ribbon_hlx_hlx"/>
</dbReference>
<name>A0AAJ4WB88_9GAMM</name>
<dbReference type="InterPro" id="IPR005569">
    <property type="entry name" value="Arc_DNA-bd_dom"/>
</dbReference>
<protein>
    <submittedName>
        <fullName evidence="2">Arc-like DNA binding domain-containing protein</fullName>
    </submittedName>
</protein>
<dbReference type="GO" id="GO:0043565">
    <property type="term" value="F:sequence-specific DNA binding"/>
    <property type="evidence" value="ECO:0007669"/>
    <property type="project" value="UniProtKB-ARBA"/>
</dbReference>
<evidence type="ECO:0000259" key="1">
    <source>
        <dbReference type="Pfam" id="PF03869"/>
    </source>
</evidence>
<evidence type="ECO:0000313" key="2">
    <source>
        <dbReference type="EMBL" id="SFC95768.1"/>
    </source>
</evidence>
<reference evidence="2 3" key="1">
    <citation type="submission" date="2016-10" db="EMBL/GenBank/DDBJ databases">
        <authorList>
            <person name="Varghese N."/>
            <person name="Submissions S."/>
        </authorList>
    </citation>
    <scope>NUCLEOTIDE SEQUENCE [LARGE SCALE GENOMIC DNA]</scope>
    <source>
        <strain evidence="2 3">DSM 5563</strain>
    </source>
</reference>
<sequence>MSITSLSVRIPAALKAKLKVQAEHNNHSMNAEIIKRLEESFAQATPVAKVSPLSGNIELPITEVTKIKKVLKKAVKELKKKNL</sequence>
<organism evidence="2 3">
    <name type="scientific">Pragia fontium DSM 5563 = ATCC 49100</name>
    <dbReference type="NCBI Taxonomy" id="1122977"/>
    <lineage>
        <taxon>Bacteria</taxon>
        <taxon>Pseudomonadati</taxon>
        <taxon>Pseudomonadota</taxon>
        <taxon>Gammaproteobacteria</taxon>
        <taxon>Enterobacterales</taxon>
        <taxon>Budviciaceae</taxon>
        <taxon>Pragia</taxon>
    </lineage>
</organism>
<evidence type="ECO:0000313" key="3">
    <source>
        <dbReference type="Proteomes" id="UP000226420"/>
    </source>
</evidence>
<dbReference type="RefSeq" id="WP_047780990.1">
    <property type="nucleotide sequence ID" value="NZ_FOLW01000006.1"/>
</dbReference>
<dbReference type="InterPro" id="IPR013321">
    <property type="entry name" value="Arc_rbn_hlx_hlx"/>
</dbReference>
<dbReference type="AlphaFoldDB" id="A0AAJ4WB88"/>
<dbReference type="Gene3D" id="1.10.1220.10">
    <property type="entry name" value="Met repressor-like"/>
    <property type="match status" value="1"/>
</dbReference>
<dbReference type="GO" id="GO:0006355">
    <property type="term" value="P:regulation of DNA-templated transcription"/>
    <property type="evidence" value="ECO:0007669"/>
    <property type="project" value="InterPro"/>
</dbReference>
<feature type="domain" description="Arc-like DNA binding" evidence="1">
    <location>
        <begin position="7"/>
        <end position="47"/>
    </location>
</feature>
<gene>
    <name evidence="2" type="ORF">SAMN02745723_10645</name>
</gene>
<dbReference type="EMBL" id="FOLW01000006">
    <property type="protein sequence ID" value="SFC95768.1"/>
    <property type="molecule type" value="Genomic_DNA"/>
</dbReference>
<dbReference type="Proteomes" id="UP000226420">
    <property type="component" value="Unassembled WGS sequence"/>
</dbReference>
<dbReference type="Pfam" id="PF03869">
    <property type="entry name" value="Arc"/>
    <property type="match status" value="1"/>
</dbReference>
<accession>A0AAJ4WB88</accession>
<proteinExistence type="predicted"/>
<comment type="caution">
    <text evidence="2">The sequence shown here is derived from an EMBL/GenBank/DDBJ whole genome shotgun (WGS) entry which is preliminary data.</text>
</comment>